<evidence type="ECO:0000259" key="3">
    <source>
        <dbReference type="PROSITE" id="PS51309"/>
    </source>
</evidence>
<sequence length="208" mass="22852">VRRSQLEIQMAQRNQMRTMGMPGGVAGGYMPPGAPMFYAPPPHPGNNGGFLPQAGQRPMFPQGQMMPRPRWAPQQGFPPQGMPQPGYPPMQRPPRGPRPPRAKDRKPENIQPQGDNEGVDAGSNEGQNSLSANDLAAAAPEIQKQMLGERLYPLITAQEPEYAGKITGMLLEMDNAELLHLLEDRESLSNKVQEAMDVLEQHLATNTE</sequence>
<feature type="domain" description="PABC" evidence="3">
    <location>
        <begin position="127"/>
        <end position="204"/>
    </location>
</feature>
<evidence type="ECO:0000313" key="5">
    <source>
        <dbReference type="Proteomes" id="UP000253551"/>
    </source>
</evidence>
<feature type="region of interest" description="Disordered" evidence="2">
    <location>
        <begin position="36"/>
        <end position="129"/>
    </location>
</feature>
<organism evidence="4 5">
    <name type="scientific">Rhizopus stolonifer</name>
    <name type="common">Rhizopus nigricans</name>
    <dbReference type="NCBI Taxonomy" id="4846"/>
    <lineage>
        <taxon>Eukaryota</taxon>
        <taxon>Fungi</taxon>
        <taxon>Fungi incertae sedis</taxon>
        <taxon>Mucoromycota</taxon>
        <taxon>Mucoromycotina</taxon>
        <taxon>Mucoromycetes</taxon>
        <taxon>Mucorales</taxon>
        <taxon>Mucorineae</taxon>
        <taxon>Rhizopodaceae</taxon>
        <taxon>Rhizopus</taxon>
    </lineage>
</organism>
<comment type="caution">
    <text evidence="4">The sequence shown here is derived from an EMBL/GenBank/DDBJ whole genome shotgun (WGS) entry which is preliminary data.</text>
</comment>
<protein>
    <submittedName>
        <fullName evidence="4">Protein phosphatase PP2A regulatory subunit B</fullName>
    </submittedName>
</protein>
<dbReference type="AlphaFoldDB" id="A0A367J8G5"/>
<dbReference type="GO" id="GO:0005737">
    <property type="term" value="C:cytoplasm"/>
    <property type="evidence" value="ECO:0007669"/>
    <property type="project" value="TreeGrafter"/>
</dbReference>
<keyword evidence="5" id="KW-1185">Reference proteome</keyword>
<dbReference type="STRING" id="4846.A0A367J8G5"/>
<feature type="compositionally biased region" description="Pro residues" evidence="2">
    <location>
        <begin position="80"/>
        <end position="97"/>
    </location>
</feature>
<dbReference type="SMART" id="SM00517">
    <property type="entry name" value="PolyA"/>
    <property type="match status" value="1"/>
</dbReference>
<dbReference type="InterPro" id="IPR036053">
    <property type="entry name" value="PABP-dom"/>
</dbReference>
<dbReference type="Pfam" id="PF00658">
    <property type="entry name" value="MLLE"/>
    <property type="match status" value="1"/>
</dbReference>
<dbReference type="GO" id="GO:0003723">
    <property type="term" value="F:RNA binding"/>
    <property type="evidence" value="ECO:0007669"/>
    <property type="project" value="InterPro"/>
</dbReference>
<dbReference type="EMBL" id="PJQM01004006">
    <property type="protein sequence ID" value="RCH86119.1"/>
    <property type="molecule type" value="Genomic_DNA"/>
</dbReference>
<dbReference type="Gene3D" id="1.10.1900.10">
    <property type="entry name" value="c-terminal domain of poly(a) binding protein"/>
    <property type="match status" value="1"/>
</dbReference>
<dbReference type="SUPFAM" id="SSF63570">
    <property type="entry name" value="PABC (PABP) domain"/>
    <property type="match status" value="1"/>
</dbReference>
<accession>A0A367J8G5</accession>
<feature type="non-terminal residue" evidence="4">
    <location>
        <position position="1"/>
    </location>
</feature>
<evidence type="ECO:0000256" key="1">
    <source>
        <dbReference type="ARBA" id="ARBA00008557"/>
    </source>
</evidence>
<comment type="similarity">
    <text evidence="1">Belongs to the polyadenylate-binding protein type-1 family.</text>
</comment>
<dbReference type="Proteomes" id="UP000253551">
    <property type="component" value="Unassembled WGS sequence"/>
</dbReference>
<dbReference type="OrthoDB" id="19742at2759"/>
<dbReference type="FunFam" id="1.10.1900.10:FF:000004">
    <property type="entry name" value="Polyadenylate-binding protein"/>
    <property type="match status" value="1"/>
</dbReference>
<dbReference type="GO" id="GO:0005634">
    <property type="term" value="C:nucleus"/>
    <property type="evidence" value="ECO:0007669"/>
    <property type="project" value="TreeGrafter"/>
</dbReference>
<dbReference type="InterPro" id="IPR002004">
    <property type="entry name" value="PABP_HYD_C"/>
</dbReference>
<dbReference type="PANTHER" id="PTHR46276:SF1">
    <property type="entry name" value="E3 UBIQUITIN-PROTEIN LIGASE UBR5"/>
    <property type="match status" value="1"/>
</dbReference>
<name>A0A367J8G5_RHIST</name>
<evidence type="ECO:0000256" key="2">
    <source>
        <dbReference type="SAM" id="MobiDB-lite"/>
    </source>
</evidence>
<dbReference type="GO" id="GO:0000209">
    <property type="term" value="P:protein polyubiquitination"/>
    <property type="evidence" value="ECO:0007669"/>
    <property type="project" value="TreeGrafter"/>
</dbReference>
<gene>
    <name evidence="4" type="primary">PAB1</name>
    <name evidence="4" type="ORF">CU098_009502</name>
</gene>
<evidence type="ECO:0000313" key="4">
    <source>
        <dbReference type="EMBL" id="RCH86119.1"/>
    </source>
</evidence>
<dbReference type="PANTHER" id="PTHR46276">
    <property type="entry name" value="E3 UBIQUITIN-PROTEIN LIGASE UBR5"/>
    <property type="match status" value="1"/>
</dbReference>
<dbReference type="PROSITE" id="PS51309">
    <property type="entry name" value="PABC"/>
    <property type="match status" value="1"/>
</dbReference>
<reference evidence="4 5" key="1">
    <citation type="journal article" date="2018" name="G3 (Bethesda)">
        <title>Phylogenetic and Phylogenomic Definition of Rhizopus Species.</title>
        <authorList>
            <person name="Gryganskyi A.P."/>
            <person name="Golan J."/>
            <person name="Dolatabadi S."/>
            <person name="Mondo S."/>
            <person name="Robb S."/>
            <person name="Idnurm A."/>
            <person name="Muszewska A."/>
            <person name="Steczkiewicz K."/>
            <person name="Masonjones S."/>
            <person name="Liao H.L."/>
            <person name="Gajdeczka M.T."/>
            <person name="Anike F."/>
            <person name="Vuek A."/>
            <person name="Anishchenko I.M."/>
            <person name="Voigt K."/>
            <person name="de Hoog G.S."/>
            <person name="Smith M.E."/>
            <person name="Heitman J."/>
            <person name="Vilgalys R."/>
            <person name="Stajich J.E."/>
        </authorList>
    </citation>
    <scope>NUCLEOTIDE SEQUENCE [LARGE SCALE GENOMIC DNA]</scope>
    <source>
        <strain evidence="4 5">LSU 92-RS-03</strain>
    </source>
</reference>
<dbReference type="GO" id="GO:0034450">
    <property type="term" value="F:ubiquitin-ubiquitin ligase activity"/>
    <property type="evidence" value="ECO:0007669"/>
    <property type="project" value="TreeGrafter"/>
</dbReference>
<proteinExistence type="inferred from homology"/>